<keyword evidence="2" id="KW-1185">Reference proteome</keyword>
<dbReference type="Proteomes" id="UP001433508">
    <property type="component" value="Unassembled WGS sequence"/>
</dbReference>
<reference evidence="2" key="1">
    <citation type="journal article" date="2024" name="Front. Bioeng. Biotechnol.">
        <title>Genome-scale model development and genomic sequencing of the oleaginous clade Lipomyces.</title>
        <authorList>
            <person name="Czajka J.J."/>
            <person name="Han Y."/>
            <person name="Kim J."/>
            <person name="Mondo S.J."/>
            <person name="Hofstad B.A."/>
            <person name="Robles A."/>
            <person name="Haridas S."/>
            <person name="Riley R."/>
            <person name="LaButti K."/>
            <person name="Pangilinan J."/>
            <person name="Andreopoulos W."/>
            <person name="Lipzen A."/>
            <person name="Yan J."/>
            <person name="Wang M."/>
            <person name="Ng V."/>
            <person name="Grigoriev I.V."/>
            <person name="Spatafora J.W."/>
            <person name="Magnuson J.K."/>
            <person name="Baker S.E."/>
            <person name="Pomraning K.R."/>
        </authorList>
    </citation>
    <scope>NUCLEOTIDE SEQUENCE [LARGE SCALE GENOMIC DNA]</scope>
    <source>
        <strain evidence="2">CBS 7786</strain>
    </source>
</reference>
<dbReference type="EMBL" id="MU971379">
    <property type="protein sequence ID" value="KAK9236809.1"/>
    <property type="molecule type" value="Genomic_DNA"/>
</dbReference>
<evidence type="ECO:0000313" key="2">
    <source>
        <dbReference type="Proteomes" id="UP001433508"/>
    </source>
</evidence>
<proteinExistence type="predicted"/>
<comment type="caution">
    <text evidence="1">The sequence shown here is derived from an EMBL/GenBank/DDBJ whole genome shotgun (WGS) entry which is preliminary data.</text>
</comment>
<sequence>MPPKKGSANKSTTSRSIGAPSRKASSQTKQAKSNAQKQTNTRSEYFNRNGSGINSSNEYESDLSELIEDVESDPDEDGSEFGSSVDNESEDDKGSVEYESRDEEDVNSVKKRKLGTRNPARKSQTTPKKSTKRPKRVEDDDNNDGEFDSREVFIPKRPPRPLNGIDYEQHNIHPNTFLFLKDLKKNNEREWFWDHESEYRAAKKDFDEFVETLSARMTQIDETIPPLPLKDISFRIYRDIRFSNDKTPYKPYFAAAYSRTGRVGRYAHYYLHLEPGQCRIGGGMWHLSESNNQGLQIMRRLIDRGGKRFKAIIDHPDMSKHFFRNPKLSPLEQFVAMNQGDALKTNPKGYRKDHKDIQLLRLRSYTIHRVLSDDVFAPKAAPIEKIIPIFRALVPFIQFLNSVIMDREESENDADSQGSGVEESDVEDH</sequence>
<evidence type="ECO:0000313" key="1">
    <source>
        <dbReference type="EMBL" id="KAK9236809.1"/>
    </source>
</evidence>
<protein>
    <submittedName>
        <fullName evidence="1">Uncharacterized protein</fullName>
    </submittedName>
</protein>
<name>A0ACC3SYU4_LIPKO</name>
<gene>
    <name evidence="1" type="ORF">V1525DRAFT_405729</name>
</gene>
<accession>A0ACC3SYU4</accession>
<organism evidence="1 2">
    <name type="scientific">Lipomyces kononenkoae</name>
    <name type="common">Yeast</name>
    <dbReference type="NCBI Taxonomy" id="34357"/>
    <lineage>
        <taxon>Eukaryota</taxon>
        <taxon>Fungi</taxon>
        <taxon>Dikarya</taxon>
        <taxon>Ascomycota</taxon>
        <taxon>Saccharomycotina</taxon>
        <taxon>Lipomycetes</taxon>
        <taxon>Lipomycetales</taxon>
        <taxon>Lipomycetaceae</taxon>
        <taxon>Lipomyces</taxon>
    </lineage>
</organism>